<organism evidence="2 3">
    <name type="scientific">Gossypium lobatum</name>
    <dbReference type="NCBI Taxonomy" id="34289"/>
    <lineage>
        <taxon>Eukaryota</taxon>
        <taxon>Viridiplantae</taxon>
        <taxon>Streptophyta</taxon>
        <taxon>Embryophyta</taxon>
        <taxon>Tracheophyta</taxon>
        <taxon>Spermatophyta</taxon>
        <taxon>Magnoliopsida</taxon>
        <taxon>eudicotyledons</taxon>
        <taxon>Gunneridae</taxon>
        <taxon>Pentapetalae</taxon>
        <taxon>rosids</taxon>
        <taxon>malvids</taxon>
        <taxon>Malvales</taxon>
        <taxon>Malvaceae</taxon>
        <taxon>Malvoideae</taxon>
        <taxon>Gossypium</taxon>
    </lineage>
</organism>
<evidence type="ECO:0000313" key="2">
    <source>
        <dbReference type="EMBL" id="MBA0556749.1"/>
    </source>
</evidence>
<dbReference type="Proteomes" id="UP000593572">
    <property type="component" value="Unassembled WGS sequence"/>
</dbReference>
<evidence type="ECO:0000313" key="3">
    <source>
        <dbReference type="Proteomes" id="UP000593572"/>
    </source>
</evidence>
<accession>A0A7J8LWC0</accession>
<sequence length="28" mass="3348">MDVEQILNYPSEKESLMESPMDEELFNE</sequence>
<reference evidence="2 3" key="1">
    <citation type="journal article" date="2019" name="Genome Biol. Evol.">
        <title>Insights into the evolution of the New World diploid cottons (Gossypium, subgenus Houzingenia) based on genome sequencing.</title>
        <authorList>
            <person name="Grover C.E."/>
            <person name="Arick M.A. 2nd"/>
            <person name="Thrash A."/>
            <person name="Conover J.L."/>
            <person name="Sanders W.S."/>
            <person name="Peterson D.G."/>
            <person name="Frelichowski J.E."/>
            <person name="Scheffler J.A."/>
            <person name="Scheffler B.E."/>
            <person name="Wendel J.F."/>
        </authorList>
    </citation>
    <scope>NUCLEOTIDE SEQUENCE [LARGE SCALE GENOMIC DNA]</scope>
    <source>
        <strain evidence="2">157</strain>
        <tissue evidence="2">Leaf</tissue>
    </source>
</reference>
<evidence type="ECO:0000256" key="1">
    <source>
        <dbReference type="SAM" id="MobiDB-lite"/>
    </source>
</evidence>
<keyword evidence="3" id="KW-1185">Reference proteome</keyword>
<dbReference type="EMBL" id="JABEZX010000005">
    <property type="protein sequence ID" value="MBA0556749.1"/>
    <property type="molecule type" value="Genomic_DNA"/>
</dbReference>
<feature type="region of interest" description="Disordered" evidence="1">
    <location>
        <begin position="1"/>
        <end position="28"/>
    </location>
</feature>
<gene>
    <name evidence="2" type="ORF">Golob_026826</name>
</gene>
<proteinExistence type="predicted"/>
<dbReference type="AlphaFoldDB" id="A0A7J8LWC0"/>
<name>A0A7J8LWC0_9ROSI</name>
<comment type="caution">
    <text evidence="2">The sequence shown here is derived from an EMBL/GenBank/DDBJ whole genome shotgun (WGS) entry which is preliminary data.</text>
</comment>
<protein>
    <submittedName>
        <fullName evidence="2">Uncharacterized protein</fullName>
    </submittedName>
</protein>